<gene>
    <name evidence="1" type="ORF">QFC20_000698</name>
</gene>
<dbReference type="EMBL" id="JASBWS010000004">
    <property type="protein sequence ID" value="KAJ9116031.1"/>
    <property type="molecule type" value="Genomic_DNA"/>
</dbReference>
<sequence length="171" mass="18679">MGLLANPRSNHLIHLALLGTLLFFEFLTLAISATFVERGKSLYFGYYFDASGLILAASTLTIIATVTFLVFNVVGNLHRGLKNSMMVEIVVFDVLLALNLAGAADLSSKASQFDCSSKSCQLGKATLAFAWLSTITLIALLTFLAVWCYLHRKPRGETTIYKSSIKGNYVD</sequence>
<reference evidence="1" key="1">
    <citation type="submission" date="2023-04" db="EMBL/GenBank/DDBJ databases">
        <title>Draft Genome sequencing of Naganishia species isolated from polar environments using Oxford Nanopore Technology.</title>
        <authorList>
            <person name="Leo P."/>
            <person name="Venkateswaran K."/>
        </authorList>
    </citation>
    <scope>NUCLEOTIDE SEQUENCE</scope>
    <source>
        <strain evidence="1">MNA-CCFEE 5262</strain>
    </source>
</reference>
<comment type="caution">
    <text evidence="1">The sequence shown here is derived from an EMBL/GenBank/DDBJ whole genome shotgun (WGS) entry which is preliminary data.</text>
</comment>
<organism evidence="1 2">
    <name type="scientific">Naganishia adeliensis</name>
    <dbReference type="NCBI Taxonomy" id="92952"/>
    <lineage>
        <taxon>Eukaryota</taxon>
        <taxon>Fungi</taxon>
        <taxon>Dikarya</taxon>
        <taxon>Basidiomycota</taxon>
        <taxon>Agaricomycotina</taxon>
        <taxon>Tremellomycetes</taxon>
        <taxon>Filobasidiales</taxon>
        <taxon>Filobasidiaceae</taxon>
        <taxon>Naganishia</taxon>
    </lineage>
</organism>
<proteinExistence type="predicted"/>
<dbReference type="Proteomes" id="UP001230649">
    <property type="component" value="Unassembled WGS sequence"/>
</dbReference>
<name>A0ACC2WX97_9TREE</name>
<evidence type="ECO:0000313" key="2">
    <source>
        <dbReference type="Proteomes" id="UP001230649"/>
    </source>
</evidence>
<accession>A0ACC2WX97</accession>
<protein>
    <submittedName>
        <fullName evidence="1">Uncharacterized protein</fullName>
    </submittedName>
</protein>
<evidence type="ECO:0000313" key="1">
    <source>
        <dbReference type="EMBL" id="KAJ9116031.1"/>
    </source>
</evidence>
<keyword evidence="2" id="KW-1185">Reference proteome</keyword>